<accession>A0A7I7JI42</accession>
<dbReference type="EMBL" id="AP022562">
    <property type="protein sequence ID" value="BBX11380.1"/>
    <property type="molecule type" value="Genomic_DNA"/>
</dbReference>
<proteinExistence type="predicted"/>
<reference evidence="1 2" key="1">
    <citation type="journal article" date="2019" name="Emerg. Microbes Infect.">
        <title>Comprehensive subspecies identification of 175 nontuberculous mycobacteria species based on 7547 genomic profiles.</title>
        <authorList>
            <person name="Matsumoto Y."/>
            <person name="Kinjo T."/>
            <person name="Motooka D."/>
            <person name="Nabeya D."/>
            <person name="Jung N."/>
            <person name="Uechi K."/>
            <person name="Horii T."/>
            <person name="Iida T."/>
            <person name="Fujita J."/>
            <person name="Nakamura S."/>
        </authorList>
    </citation>
    <scope>NUCLEOTIDE SEQUENCE [LARGE SCALE GENOMIC DNA]</scope>
    <source>
        <strain evidence="1 2">JCM 6391</strain>
    </source>
</reference>
<dbReference type="KEGG" id="mnm:MNVM_04610"/>
<dbReference type="AlphaFoldDB" id="A0A7I7JI42"/>
<keyword evidence="2" id="KW-1185">Reference proteome</keyword>
<name>A0A7I7JI42_9MYCO</name>
<dbReference type="Proteomes" id="UP000466997">
    <property type="component" value="Chromosome"/>
</dbReference>
<organism evidence="1 2">
    <name type="scientific">Mycobacterium novum</name>
    <dbReference type="NCBI Taxonomy" id="2492438"/>
    <lineage>
        <taxon>Bacteria</taxon>
        <taxon>Bacillati</taxon>
        <taxon>Actinomycetota</taxon>
        <taxon>Actinomycetes</taxon>
        <taxon>Mycobacteriales</taxon>
        <taxon>Mycobacteriaceae</taxon>
        <taxon>Mycobacterium</taxon>
    </lineage>
</organism>
<evidence type="ECO:0000313" key="2">
    <source>
        <dbReference type="Proteomes" id="UP000466997"/>
    </source>
</evidence>
<evidence type="ECO:0000313" key="1">
    <source>
        <dbReference type="EMBL" id="BBX11380.1"/>
    </source>
</evidence>
<sequence length="137" mass="13455">MFSILLLADRLRCALSTAAVVTLDSLRIAAAVGSGSLAFFEDVGDGFEDVADSVGDSAADGSGADEVVGAEVGAVVDGTVEVTADDETDGAVGGVDEQPATRAAAALATVSTAGSLRMPAMLGAREPADPAGGTVRR</sequence>
<protein>
    <submittedName>
        <fullName evidence="1">Uncharacterized protein</fullName>
    </submittedName>
</protein>
<gene>
    <name evidence="1" type="ORF">MNVM_04610</name>
</gene>